<dbReference type="SUPFAM" id="SSF82657">
    <property type="entry name" value="BolA-like"/>
    <property type="match status" value="1"/>
</dbReference>
<evidence type="ECO:0000313" key="7">
    <source>
        <dbReference type="Proteomes" id="UP000240530"/>
    </source>
</evidence>
<keyword evidence="2" id="KW-0346">Stress response</keyword>
<dbReference type="InterPro" id="IPR036065">
    <property type="entry name" value="BolA-like_sf"/>
</dbReference>
<evidence type="ECO:0000256" key="2">
    <source>
        <dbReference type="ARBA" id="ARBA00023016"/>
    </source>
</evidence>
<dbReference type="OrthoDB" id="9801469at2"/>
<evidence type="ECO:0000313" key="6">
    <source>
        <dbReference type="EMBL" id="PSV13941.1"/>
    </source>
</evidence>
<proteinExistence type="inferred from homology"/>
<dbReference type="GO" id="GO:1990229">
    <property type="term" value="C:iron-sulfur cluster assembly complex"/>
    <property type="evidence" value="ECO:0007669"/>
    <property type="project" value="UniProtKB-ARBA"/>
</dbReference>
<dbReference type="InterPro" id="IPR050961">
    <property type="entry name" value="BolA/IbaG_stress_morph_reg"/>
</dbReference>
<dbReference type="InterPro" id="IPR002634">
    <property type="entry name" value="BolA"/>
</dbReference>
<dbReference type="Proteomes" id="UP000240530">
    <property type="component" value="Unassembled WGS sequence"/>
</dbReference>
<evidence type="ECO:0000256" key="4">
    <source>
        <dbReference type="ARBA" id="ARBA00074073"/>
    </source>
</evidence>
<dbReference type="PANTHER" id="PTHR46229">
    <property type="entry name" value="BOLA TRANSCRIPTION REGULATOR"/>
    <property type="match status" value="1"/>
</dbReference>
<sequence length="103" mass="11542">MIQQRIEHKLNEAFSPKHLEVLNESYMHNVPPGSESHFKVVVVSEQFNDQRLIARHRSINSVLADELANHIHALAIHTYTEAEWAESMTAPASPSCRGGSQIG</sequence>
<dbReference type="FunFam" id="3.30.300.90:FF:000001">
    <property type="entry name" value="Transcriptional regulator BolA"/>
    <property type="match status" value="1"/>
</dbReference>
<dbReference type="AlphaFoldDB" id="A0A0N0DJS7"/>
<evidence type="ECO:0000256" key="1">
    <source>
        <dbReference type="ARBA" id="ARBA00005578"/>
    </source>
</evidence>
<protein>
    <recommendedName>
        <fullName evidence="4">DNA-binding transcriptional regulator BolA</fullName>
    </recommendedName>
</protein>
<comment type="similarity">
    <text evidence="1 5">Belongs to the BolA/IbaG family.</text>
</comment>
<reference evidence="6 7" key="1">
    <citation type="submission" date="2018-03" db="EMBL/GenBank/DDBJ databases">
        <title>Whole genome sequencing of Histamine producing bacteria.</title>
        <authorList>
            <person name="Butler K."/>
        </authorList>
    </citation>
    <scope>NUCLEOTIDE SEQUENCE [LARGE SCALE GENOMIC DNA]</scope>
    <source>
        <strain evidence="6 7">Res.4.1</strain>
    </source>
</reference>
<organism evidence="6 7">
    <name type="scientific">Photobacterium leiognathi subsp. mandapamensis</name>
    <name type="common">Photobacterium mandapamensis</name>
    <dbReference type="NCBI Taxonomy" id="48408"/>
    <lineage>
        <taxon>Bacteria</taxon>
        <taxon>Pseudomonadati</taxon>
        <taxon>Pseudomonadota</taxon>
        <taxon>Gammaproteobacteria</taxon>
        <taxon>Vibrionales</taxon>
        <taxon>Vibrionaceae</taxon>
        <taxon>Photobacterium</taxon>
    </lineage>
</organism>
<dbReference type="Pfam" id="PF01722">
    <property type="entry name" value="BolA"/>
    <property type="match status" value="1"/>
</dbReference>
<dbReference type="GO" id="GO:0006351">
    <property type="term" value="P:DNA-templated transcription"/>
    <property type="evidence" value="ECO:0007669"/>
    <property type="project" value="TreeGrafter"/>
</dbReference>
<dbReference type="GO" id="GO:0005829">
    <property type="term" value="C:cytosol"/>
    <property type="evidence" value="ECO:0007669"/>
    <property type="project" value="TreeGrafter"/>
</dbReference>
<dbReference type="Gene3D" id="3.30.300.90">
    <property type="entry name" value="BolA-like"/>
    <property type="match status" value="1"/>
</dbReference>
<comment type="function">
    <text evidence="3">Transcriptional regulator that plays an important role in general stress response.</text>
</comment>
<dbReference type="GeneID" id="99739956"/>
<evidence type="ECO:0000256" key="5">
    <source>
        <dbReference type="RuleBase" id="RU003860"/>
    </source>
</evidence>
<gene>
    <name evidence="6" type="ORF">C0W93_03025</name>
</gene>
<comment type="caution">
    <text evidence="6">The sequence shown here is derived from an EMBL/GenBank/DDBJ whole genome shotgun (WGS) entry which is preliminary data.</text>
</comment>
<dbReference type="EMBL" id="PYNS01000001">
    <property type="protein sequence ID" value="PSV13941.1"/>
    <property type="molecule type" value="Genomic_DNA"/>
</dbReference>
<dbReference type="RefSeq" id="WP_008986370.1">
    <property type="nucleotide sequence ID" value="NZ_CP131572.1"/>
</dbReference>
<dbReference type="NCBIfam" id="NF008638">
    <property type="entry name" value="PRK11628.1"/>
    <property type="match status" value="1"/>
</dbReference>
<accession>A0A0N0DJS7</accession>
<dbReference type="PANTHER" id="PTHR46229:SF2">
    <property type="entry name" value="BOLA-LIKE PROTEIN 1"/>
    <property type="match status" value="1"/>
</dbReference>
<name>A0A0N0DJS7_PHOLD</name>
<evidence type="ECO:0000256" key="3">
    <source>
        <dbReference type="ARBA" id="ARBA00059078"/>
    </source>
</evidence>
<dbReference type="PIRSF" id="PIRSF003113">
    <property type="entry name" value="BolA"/>
    <property type="match status" value="1"/>
</dbReference>